<dbReference type="Pfam" id="PF01451">
    <property type="entry name" value="LMWPc"/>
    <property type="match status" value="1"/>
</dbReference>
<dbReference type="PANTHER" id="PTHR43428">
    <property type="entry name" value="ARSENATE REDUCTASE"/>
    <property type="match status" value="1"/>
</dbReference>
<evidence type="ECO:0000313" key="3">
    <source>
        <dbReference type="EMBL" id="CAN95777.1"/>
    </source>
</evidence>
<protein>
    <submittedName>
        <fullName evidence="3">Arsenate reductase (Glutaredoxin)</fullName>
        <ecNumber evidence="3">1.20.4.1</ecNumber>
    </submittedName>
</protein>
<dbReference type="EC" id="1.20.4.1" evidence="3"/>
<dbReference type="RefSeq" id="WP_012238242.1">
    <property type="nucleotide sequence ID" value="NC_010162.1"/>
</dbReference>
<evidence type="ECO:0000313" key="4">
    <source>
        <dbReference type="Proteomes" id="UP000002139"/>
    </source>
</evidence>
<name>A9G3M0_SORC5</name>
<keyword evidence="1" id="KW-0059">Arsenical resistance</keyword>
<dbReference type="OrthoDB" id="9784339at2"/>
<organism evidence="3 4">
    <name type="scientific">Sorangium cellulosum (strain So ce56)</name>
    <name type="common">Polyangium cellulosum (strain So ce56)</name>
    <dbReference type="NCBI Taxonomy" id="448385"/>
    <lineage>
        <taxon>Bacteria</taxon>
        <taxon>Pseudomonadati</taxon>
        <taxon>Myxococcota</taxon>
        <taxon>Polyangia</taxon>
        <taxon>Polyangiales</taxon>
        <taxon>Polyangiaceae</taxon>
        <taxon>Sorangium</taxon>
    </lineage>
</organism>
<accession>A9G3M0</accession>
<dbReference type="EMBL" id="AM746676">
    <property type="protein sequence ID" value="CAN95777.1"/>
    <property type="molecule type" value="Genomic_DNA"/>
</dbReference>
<dbReference type="InterPro" id="IPR023485">
    <property type="entry name" value="Ptyr_pPase"/>
</dbReference>
<dbReference type="SUPFAM" id="SSF52788">
    <property type="entry name" value="Phosphotyrosine protein phosphatases I"/>
    <property type="match status" value="1"/>
</dbReference>
<keyword evidence="4" id="KW-1185">Reference proteome</keyword>
<dbReference type="AlphaFoldDB" id="A9G3M0"/>
<dbReference type="InterPro" id="IPR036196">
    <property type="entry name" value="Ptyr_pPase_sf"/>
</dbReference>
<dbReference type="GO" id="GO:0008794">
    <property type="term" value="F:arsenate reductase (glutaredoxin) activity"/>
    <property type="evidence" value="ECO:0007669"/>
    <property type="project" value="UniProtKB-EC"/>
</dbReference>
<dbReference type="PANTHER" id="PTHR43428:SF1">
    <property type="entry name" value="ARSENATE REDUCTASE"/>
    <property type="match status" value="1"/>
</dbReference>
<sequence length="140" mass="14944">MKTVLFACVHNAGRSQMAAAWFNAMSDPSKARAISAGTQPGPGVHPEVLVTMAEVGIDLSSAKPQRLTDDLARQAMLLVTMGCGEVCPVVPGLRREDWPLEDPKGKPVERVRQIRDAVRARVAELVSREGWAAALTGDAG</sequence>
<dbReference type="BioCyc" id="SCEL448385:SCE_RS28860-MONOMER"/>
<dbReference type="STRING" id="448385.sce5614"/>
<dbReference type="HOGENOM" id="CLU_071415_3_3_7"/>
<dbReference type="KEGG" id="scl:sce5614"/>
<keyword evidence="3" id="KW-0560">Oxidoreductase</keyword>
<proteinExistence type="predicted"/>
<dbReference type="SMART" id="SM00226">
    <property type="entry name" value="LMWPc"/>
    <property type="match status" value="1"/>
</dbReference>
<reference evidence="3 4" key="1">
    <citation type="journal article" date="2007" name="Nat. Biotechnol.">
        <title>Complete genome sequence of the myxobacterium Sorangium cellulosum.</title>
        <authorList>
            <person name="Schneiker S."/>
            <person name="Perlova O."/>
            <person name="Kaiser O."/>
            <person name="Gerth K."/>
            <person name="Alici A."/>
            <person name="Altmeyer M.O."/>
            <person name="Bartels D."/>
            <person name="Bekel T."/>
            <person name="Beyer S."/>
            <person name="Bode E."/>
            <person name="Bode H.B."/>
            <person name="Bolten C.J."/>
            <person name="Choudhuri J.V."/>
            <person name="Doss S."/>
            <person name="Elnakady Y.A."/>
            <person name="Frank B."/>
            <person name="Gaigalat L."/>
            <person name="Goesmann A."/>
            <person name="Groeger C."/>
            <person name="Gross F."/>
            <person name="Jelsbak L."/>
            <person name="Jelsbak L."/>
            <person name="Kalinowski J."/>
            <person name="Kegler C."/>
            <person name="Knauber T."/>
            <person name="Konietzny S."/>
            <person name="Kopp M."/>
            <person name="Krause L."/>
            <person name="Krug D."/>
            <person name="Linke B."/>
            <person name="Mahmud T."/>
            <person name="Martinez-Arias R."/>
            <person name="McHardy A.C."/>
            <person name="Merai M."/>
            <person name="Meyer F."/>
            <person name="Mormann S."/>
            <person name="Munoz-Dorado J."/>
            <person name="Perez J."/>
            <person name="Pradella S."/>
            <person name="Rachid S."/>
            <person name="Raddatz G."/>
            <person name="Rosenau F."/>
            <person name="Rueckert C."/>
            <person name="Sasse F."/>
            <person name="Scharfe M."/>
            <person name="Schuster S.C."/>
            <person name="Suen G."/>
            <person name="Treuner-Lange A."/>
            <person name="Velicer G.J."/>
            <person name="Vorholter F.-J."/>
            <person name="Weissman K.J."/>
            <person name="Welch R.D."/>
            <person name="Wenzel S.C."/>
            <person name="Whitworth D.E."/>
            <person name="Wilhelm S."/>
            <person name="Wittmann C."/>
            <person name="Bloecker H."/>
            <person name="Puehler A."/>
            <person name="Mueller R."/>
        </authorList>
    </citation>
    <scope>NUCLEOTIDE SEQUENCE [LARGE SCALE GENOMIC DNA]</scope>
    <source>
        <strain evidence="4">So ce56</strain>
    </source>
</reference>
<dbReference type="CDD" id="cd16345">
    <property type="entry name" value="LMWP_ArsC"/>
    <property type="match status" value="1"/>
</dbReference>
<evidence type="ECO:0000256" key="1">
    <source>
        <dbReference type="ARBA" id="ARBA00022849"/>
    </source>
</evidence>
<dbReference type="Proteomes" id="UP000002139">
    <property type="component" value="Chromosome"/>
</dbReference>
<gene>
    <name evidence="3" type="primary">arsC2</name>
    <name evidence="3" type="ordered locus">sce5614</name>
</gene>
<dbReference type="GO" id="GO:0046685">
    <property type="term" value="P:response to arsenic-containing substance"/>
    <property type="evidence" value="ECO:0007669"/>
    <property type="project" value="UniProtKB-KW"/>
</dbReference>
<dbReference type="Gene3D" id="3.40.50.2300">
    <property type="match status" value="1"/>
</dbReference>
<dbReference type="eggNOG" id="COG0394">
    <property type="taxonomic scope" value="Bacteria"/>
</dbReference>
<feature type="domain" description="Phosphotyrosine protein phosphatase I" evidence="2">
    <location>
        <begin position="2"/>
        <end position="128"/>
    </location>
</feature>
<evidence type="ECO:0000259" key="2">
    <source>
        <dbReference type="SMART" id="SM00226"/>
    </source>
</evidence>